<keyword evidence="8" id="KW-1185">Reference proteome</keyword>
<reference evidence="7 8" key="1">
    <citation type="submission" date="2019-02" db="EMBL/GenBank/DDBJ databases">
        <title>Deep-cultivation of Planctomycetes and their phenomic and genomic characterization uncovers novel biology.</title>
        <authorList>
            <person name="Wiegand S."/>
            <person name="Jogler M."/>
            <person name="Boedeker C."/>
            <person name="Pinto D."/>
            <person name="Vollmers J."/>
            <person name="Rivas-Marin E."/>
            <person name="Kohn T."/>
            <person name="Peeters S.H."/>
            <person name="Heuer A."/>
            <person name="Rast P."/>
            <person name="Oberbeckmann S."/>
            <person name="Bunk B."/>
            <person name="Jeske O."/>
            <person name="Meyerdierks A."/>
            <person name="Storesund J.E."/>
            <person name="Kallscheuer N."/>
            <person name="Luecker S."/>
            <person name="Lage O.M."/>
            <person name="Pohl T."/>
            <person name="Merkel B.J."/>
            <person name="Hornburger P."/>
            <person name="Mueller R.-W."/>
            <person name="Bruemmer F."/>
            <person name="Labrenz M."/>
            <person name="Spormann A.M."/>
            <person name="Op den Camp H."/>
            <person name="Overmann J."/>
            <person name="Amann R."/>
            <person name="Jetten M.S.M."/>
            <person name="Mascher T."/>
            <person name="Medema M.H."/>
            <person name="Devos D.P."/>
            <person name="Kaster A.-K."/>
            <person name="Ovreas L."/>
            <person name="Rohde M."/>
            <person name="Galperin M.Y."/>
            <person name="Jogler C."/>
        </authorList>
    </citation>
    <scope>NUCLEOTIDE SEQUENCE [LARGE SCALE GENOMIC DNA]</scope>
    <source>
        <strain evidence="7 8">FF011L</strain>
    </source>
</reference>
<accession>A0A517MMS6</accession>
<dbReference type="InterPro" id="IPR014284">
    <property type="entry name" value="RNA_pol_sigma-70_dom"/>
</dbReference>
<name>A0A517MMS6_9BACT</name>
<dbReference type="RefSeq" id="WP_145354371.1">
    <property type="nucleotide sequence ID" value="NZ_CP036262.1"/>
</dbReference>
<dbReference type="Gene3D" id="1.10.1740.10">
    <property type="match status" value="1"/>
</dbReference>
<dbReference type="InterPro" id="IPR039425">
    <property type="entry name" value="RNA_pol_sigma-70-like"/>
</dbReference>
<dbReference type="GO" id="GO:0016987">
    <property type="term" value="F:sigma factor activity"/>
    <property type="evidence" value="ECO:0007669"/>
    <property type="project" value="UniProtKB-KW"/>
</dbReference>
<evidence type="ECO:0000256" key="3">
    <source>
        <dbReference type="ARBA" id="ARBA00023082"/>
    </source>
</evidence>
<gene>
    <name evidence="7" type="primary">sigE_4</name>
    <name evidence="7" type="ORF">FF011L_50030</name>
</gene>
<dbReference type="AlphaFoldDB" id="A0A517MMS6"/>
<evidence type="ECO:0000256" key="1">
    <source>
        <dbReference type="ARBA" id="ARBA00010641"/>
    </source>
</evidence>
<dbReference type="InterPro" id="IPR007627">
    <property type="entry name" value="RNA_pol_sigma70_r2"/>
</dbReference>
<proteinExistence type="inferred from homology"/>
<dbReference type="Pfam" id="PF04542">
    <property type="entry name" value="Sigma70_r2"/>
    <property type="match status" value="1"/>
</dbReference>
<keyword evidence="4" id="KW-0238">DNA-binding</keyword>
<feature type="domain" description="RNA polymerase sigma-70 region 2" evidence="6">
    <location>
        <begin position="31"/>
        <end position="97"/>
    </location>
</feature>
<evidence type="ECO:0000259" key="6">
    <source>
        <dbReference type="Pfam" id="PF04542"/>
    </source>
</evidence>
<dbReference type="GO" id="GO:0003677">
    <property type="term" value="F:DNA binding"/>
    <property type="evidence" value="ECO:0007669"/>
    <property type="project" value="UniProtKB-KW"/>
</dbReference>
<evidence type="ECO:0000256" key="4">
    <source>
        <dbReference type="ARBA" id="ARBA00023125"/>
    </source>
</evidence>
<dbReference type="EMBL" id="CP036262">
    <property type="protein sequence ID" value="QDS96195.1"/>
    <property type="molecule type" value="Genomic_DNA"/>
</dbReference>
<keyword evidence="5" id="KW-0804">Transcription</keyword>
<dbReference type="InterPro" id="IPR013324">
    <property type="entry name" value="RNA_pol_sigma_r3/r4-like"/>
</dbReference>
<dbReference type="Proteomes" id="UP000320672">
    <property type="component" value="Chromosome"/>
</dbReference>
<evidence type="ECO:0000313" key="8">
    <source>
        <dbReference type="Proteomes" id="UP000320672"/>
    </source>
</evidence>
<evidence type="ECO:0000313" key="7">
    <source>
        <dbReference type="EMBL" id="QDS96195.1"/>
    </source>
</evidence>
<protein>
    <submittedName>
        <fullName evidence="7">ECF RNA polymerase sigma factor SigE</fullName>
    </submittedName>
</protein>
<dbReference type="SUPFAM" id="SSF88946">
    <property type="entry name" value="Sigma2 domain of RNA polymerase sigma factors"/>
    <property type="match status" value="1"/>
</dbReference>
<comment type="similarity">
    <text evidence="1">Belongs to the sigma-70 factor family. ECF subfamily.</text>
</comment>
<organism evidence="7 8">
    <name type="scientific">Roseimaritima multifibrata</name>
    <dbReference type="NCBI Taxonomy" id="1930274"/>
    <lineage>
        <taxon>Bacteria</taxon>
        <taxon>Pseudomonadati</taxon>
        <taxon>Planctomycetota</taxon>
        <taxon>Planctomycetia</taxon>
        <taxon>Pirellulales</taxon>
        <taxon>Pirellulaceae</taxon>
        <taxon>Roseimaritima</taxon>
    </lineage>
</organism>
<evidence type="ECO:0000256" key="2">
    <source>
        <dbReference type="ARBA" id="ARBA00023015"/>
    </source>
</evidence>
<dbReference type="InterPro" id="IPR013325">
    <property type="entry name" value="RNA_pol_sigma_r2"/>
</dbReference>
<sequence>MLPSPLETRASLILRLPDAADVVAWDEAVAIYAPLIRRLAVAQGMQPADADDLVQEVFSAIARSVSDWLERPDRGGFRTWLLAIARNAALNLLTRRGTRSLAAGGDDAAGMLADVESPAADISGQFDLEYRREVFRWAAAQVRDQVAEATWSAFWMTHVEGETVADVAKRLRVTVGTVYVSRSRVMNRLQEVVKQYEVTK</sequence>
<dbReference type="PANTHER" id="PTHR43133">
    <property type="entry name" value="RNA POLYMERASE ECF-TYPE SIGMA FACTO"/>
    <property type="match status" value="1"/>
</dbReference>
<keyword evidence="3" id="KW-0731">Sigma factor</keyword>
<dbReference type="GO" id="GO:0006352">
    <property type="term" value="P:DNA-templated transcription initiation"/>
    <property type="evidence" value="ECO:0007669"/>
    <property type="project" value="InterPro"/>
</dbReference>
<dbReference type="OrthoDB" id="258490at2"/>
<dbReference type="NCBIfam" id="TIGR02937">
    <property type="entry name" value="sigma70-ECF"/>
    <property type="match status" value="1"/>
</dbReference>
<dbReference type="Gene3D" id="1.10.10.10">
    <property type="entry name" value="Winged helix-like DNA-binding domain superfamily/Winged helix DNA-binding domain"/>
    <property type="match status" value="1"/>
</dbReference>
<evidence type="ECO:0000256" key="5">
    <source>
        <dbReference type="ARBA" id="ARBA00023163"/>
    </source>
</evidence>
<dbReference type="SUPFAM" id="SSF88659">
    <property type="entry name" value="Sigma3 and sigma4 domains of RNA polymerase sigma factors"/>
    <property type="match status" value="1"/>
</dbReference>
<dbReference type="PANTHER" id="PTHR43133:SF8">
    <property type="entry name" value="RNA POLYMERASE SIGMA FACTOR HI_1459-RELATED"/>
    <property type="match status" value="1"/>
</dbReference>
<keyword evidence="2" id="KW-0805">Transcription regulation</keyword>
<dbReference type="InterPro" id="IPR036388">
    <property type="entry name" value="WH-like_DNA-bd_sf"/>
</dbReference>
<dbReference type="KEGG" id="rml:FF011L_50030"/>